<comment type="similarity">
    <text evidence="2">Belongs to the virb1 family.</text>
</comment>
<dbReference type="SUPFAM" id="SSF53955">
    <property type="entry name" value="Lysozyme-like"/>
    <property type="match status" value="1"/>
</dbReference>
<dbReference type="PANTHER" id="PTHR37423:SF2">
    <property type="entry name" value="MEMBRANE-BOUND LYTIC MUREIN TRANSGLYCOSYLASE C"/>
    <property type="match status" value="1"/>
</dbReference>
<feature type="compositionally biased region" description="Basic and acidic residues" evidence="3">
    <location>
        <begin position="222"/>
        <end position="241"/>
    </location>
</feature>
<evidence type="ECO:0000256" key="4">
    <source>
        <dbReference type="SAM" id="SignalP"/>
    </source>
</evidence>
<proteinExistence type="inferred from homology"/>
<evidence type="ECO:0000313" key="6">
    <source>
        <dbReference type="EMBL" id="RAZ89461.1"/>
    </source>
</evidence>
<dbReference type="Pfam" id="PF01464">
    <property type="entry name" value="SLT"/>
    <property type="match status" value="1"/>
</dbReference>
<reference evidence="7" key="1">
    <citation type="submission" date="2018-06" db="EMBL/GenBank/DDBJ databases">
        <authorList>
            <person name="Helene L.C."/>
            <person name="Dall'Agnol R."/>
            <person name="Delamuta J.R."/>
            <person name="Hungria M."/>
        </authorList>
    </citation>
    <scope>NUCLEOTIDE SEQUENCE [LARGE SCALE GENOMIC DNA]</scope>
    <source>
        <strain evidence="7">AC99b</strain>
    </source>
</reference>
<sequence length="257" mass="27980">MSARRRPTPQPGASSPPRKCRRTTLVLLGGLSILCLASAHALAQNPAVVLPSARKLYDVHIAEAARRFRLPAAWIHAVLIAESAGDQRATSRKGAMGLMQIVPDTWSDLRVRYGLGGDPYDPHDNIIAGSAYIRELLDRYGSPGWIAAYNAGPGRYEASLQGRRLPRETRAYVTVVTSAIGNDRAGEAVSRAIPTQHNWKQAPLFVVQPGDRPTDRLLQLRRSRDDGSESVPKEGLVDAEPRSPGVFVPKASERPAQ</sequence>
<dbReference type="RefSeq" id="WP_112098780.1">
    <property type="nucleotide sequence ID" value="NZ_QMBP01000008.1"/>
</dbReference>
<comment type="similarity">
    <text evidence="1">Belongs to the transglycosylase Slt family.</text>
</comment>
<dbReference type="CDD" id="cd00254">
    <property type="entry name" value="LT-like"/>
    <property type="match status" value="1"/>
</dbReference>
<dbReference type="PANTHER" id="PTHR37423">
    <property type="entry name" value="SOLUBLE LYTIC MUREIN TRANSGLYCOSYLASE-RELATED"/>
    <property type="match status" value="1"/>
</dbReference>
<reference evidence="6 7" key="2">
    <citation type="submission" date="2018-07" db="EMBL/GenBank/DDBJ databases">
        <title>Diversity of Mesorhizobium strains in Brazil.</title>
        <authorList>
            <person name="Helene L.C.F."/>
            <person name="Dall'Agnol R."/>
            <person name="Delamuta J.R.M."/>
            <person name="Hungria M."/>
        </authorList>
    </citation>
    <scope>NUCLEOTIDE SEQUENCE [LARGE SCALE GENOMIC DNA]</scope>
    <source>
        <strain evidence="6 7">AC99b</strain>
    </source>
</reference>
<dbReference type="Gene3D" id="1.10.530.10">
    <property type="match status" value="1"/>
</dbReference>
<dbReference type="InterPro" id="IPR008258">
    <property type="entry name" value="Transglycosylase_SLT_dom_1"/>
</dbReference>
<evidence type="ECO:0000259" key="5">
    <source>
        <dbReference type="Pfam" id="PF01464"/>
    </source>
</evidence>
<feature type="chain" id="PRO_5016294953" evidence="4">
    <location>
        <begin position="44"/>
        <end position="257"/>
    </location>
</feature>
<dbReference type="OrthoDB" id="9801695at2"/>
<evidence type="ECO:0000256" key="2">
    <source>
        <dbReference type="ARBA" id="ARBA00009387"/>
    </source>
</evidence>
<evidence type="ECO:0000313" key="7">
    <source>
        <dbReference type="Proteomes" id="UP000251558"/>
    </source>
</evidence>
<keyword evidence="7" id="KW-1185">Reference proteome</keyword>
<dbReference type="InterPro" id="IPR023346">
    <property type="entry name" value="Lysozyme-like_dom_sf"/>
</dbReference>
<keyword evidence="4" id="KW-0732">Signal</keyword>
<comment type="caution">
    <text evidence="6">The sequence shown here is derived from an EMBL/GenBank/DDBJ whole genome shotgun (WGS) entry which is preliminary data.</text>
</comment>
<dbReference type="Proteomes" id="UP000251558">
    <property type="component" value="Unassembled WGS sequence"/>
</dbReference>
<protein>
    <submittedName>
        <fullName evidence="6">Lytic transglycosylase domain-containing protein</fullName>
    </submittedName>
</protein>
<dbReference type="AlphaFoldDB" id="A0A330HLA7"/>
<gene>
    <name evidence="6" type="ORF">DPM33_17955</name>
</gene>
<organism evidence="6 7">
    <name type="scientific">Mesorhizobium hawassense</name>
    <dbReference type="NCBI Taxonomy" id="1209954"/>
    <lineage>
        <taxon>Bacteria</taxon>
        <taxon>Pseudomonadati</taxon>
        <taxon>Pseudomonadota</taxon>
        <taxon>Alphaproteobacteria</taxon>
        <taxon>Hyphomicrobiales</taxon>
        <taxon>Phyllobacteriaceae</taxon>
        <taxon>Mesorhizobium</taxon>
    </lineage>
</organism>
<dbReference type="EMBL" id="QMBP01000008">
    <property type="protein sequence ID" value="RAZ89461.1"/>
    <property type="molecule type" value="Genomic_DNA"/>
</dbReference>
<evidence type="ECO:0000256" key="1">
    <source>
        <dbReference type="ARBA" id="ARBA00007734"/>
    </source>
</evidence>
<feature type="region of interest" description="Disordered" evidence="3">
    <location>
        <begin position="220"/>
        <end position="257"/>
    </location>
</feature>
<evidence type="ECO:0000256" key="3">
    <source>
        <dbReference type="SAM" id="MobiDB-lite"/>
    </source>
</evidence>
<feature type="domain" description="Transglycosylase SLT" evidence="5">
    <location>
        <begin position="61"/>
        <end position="158"/>
    </location>
</feature>
<feature type="signal peptide" evidence="4">
    <location>
        <begin position="1"/>
        <end position="43"/>
    </location>
</feature>
<name>A0A330HLA7_9HYPH</name>
<accession>A0A330HLA7</accession>